<evidence type="ECO:0008006" key="4">
    <source>
        <dbReference type="Google" id="ProtNLM"/>
    </source>
</evidence>
<reference evidence="2 3" key="1">
    <citation type="submission" date="2020-02" db="EMBL/GenBank/DDBJ databases">
        <title>A chromosome-scale genome assembly of the black bullhead catfish (Ameiurus melas).</title>
        <authorList>
            <person name="Wen M."/>
            <person name="Zham M."/>
            <person name="Cabau C."/>
            <person name="Klopp C."/>
            <person name="Donnadieu C."/>
            <person name="Roques C."/>
            <person name="Bouchez O."/>
            <person name="Lampietro C."/>
            <person name="Jouanno E."/>
            <person name="Herpin A."/>
            <person name="Louis A."/>
            <person name="Berthelot C."/>
            <person name="Parey E."/>
            <person name="Roest-Crollius H."/>
            <person name="Braasch I."/>
            <person name="Postlethwait J."/>
            <person name="Robinson-Rechavi M."/>
            <person name="Echchiki A."/>
            <person name="Begum T."/>
            <person name="Montfort J."/>
            <person name="Schartl M."/>
            <person name="Bobe J."/>
            <person name="Guiguen Y."/>
        </authorList>
    </citation>
    <scope>NUCLEOTIDE SEQUENCE [LARGE SCALE GENOMIC DNA]</scope>
    <source>
        <strain evidence="2">M_S1</strain>
        <tissue evidence="2">Blood</tissue>
    </source>
</reference>
<evidence type="ECO:0000256" key="1">
    <source>
        <dbReference type="SAM" id="SignalP"/>
    </source>
</evidence>
<dbReference type="AlphaFoldDB" id="A0A7J6AHG1"/>
<sequence>MSYENCGGVLMMSFTLCIYMLPSLAVRASCSYAALPISPGWPSMITNGCVCVCVTVAAPSEEQKGDQAI</sequence>
<dbReference type="Proteomes" id="UP000593565">
    <property type="component" value="Unassembled WGS sequence"/>
</dbReference>
<keyword evidence="1" id="KW-0732">Signal</keyword>
<organism evidence="2 3">
    <name type="scientific">Ameiurus melas</name>
    <name type="common">Black bullhead</name>
    <name type="synonym">Silurus melas</name>
    <dbReference type="NCBI Taxonomy" id="219545"/>
    <lineage>
        <taxon>Eukaryota</taxon>
        <taxon>Metazoa</taxon>
        <taxon>Chordata</taxon>
        <taxon>Craniata</taxon>
        <taxon>Vertebrata</taxon>
        <taxon>Euteleostomi</taxon>
        <taxon>Actinopterygii</taxon>
        <taxon>Neopterygii</taxon>
        <taxon>Teleostei</taxon>
        <taxon>Ostariophysi</taxon>
        <taxon>Siluriformes</taxon>
        <taxon>Ictaluridae</taxon>
        <taxon>Ameiurus</taxon>
    </lineage>
</organism>
<feature type="signal peptide" evidence="1">
    <location>
        <begin position="1"/>
        <end position="25"/>
    </location>
</feature>
<dbReference type="EMBL" id="JAAGNN010000012">
    <property type="protein sequence ID" value="KAF4082352.1"/>
    <property type="molecule type" value="Genomic_DNA"/>
</dbReference>
<evidence type="ECO:0000313" key="2">
    <source>
        <dbReference type="EMBL" id="KAF4082352.1"/>
    </source>
</evidence>
<accession>A0A7J6AHG1</accession>
<keyword evidence="3" id="KW-1185">Reference proteome</keyword>
<comment type="caution">
    <text evidence="2">The sequence shown here is derived from an EMBL/GenBank/DDBJ whole genome shotgun (WGS) entry which is preliminary data.</text>
</comment>
<evidence type="ECO:0000313" key="3">
    <source>
        <dbReference type="Proteomes" id="UP000593565"/>
    </source>
</evidence>
<gene>
    <name evidence="2" type="ORF">AMELA_G00150540</name>
</gene>
<feature type="chain" id="PRO_5029724216" description="Secreted protein" evidence="1">
    <location>
        <begin position="26"/>
        <end position="69"/>
    </location>
</feature>
<protein>
    <recommendedName>
        <fullName evidence="4">Secreted protein</fullName>
    </recommendedName>
</protein>
<proteinExistence type="predicted"/>
<name>A0A7J6AHG1_AMEME</name>